<dbReference type="Gene3D" id="3.20.20.100">
    <property type="entry name" value="NADP-dependent oxidoreductase domain"/>
    <property type="match status" value="1"/>
</dbReference>
<dbReference type="PIRSF" id="PIRSF000097">
    <property type="entry name" value="AKR"/>
    <property type="match status" value="1"/>
</dbReference>
<dbReference type="InterPro" id="IPR023210">
    <property type="entry name" value="NADP_OxRdtase_dom"/>
</dbReference>
<dbReference type="Pfam" id="PF00248">
    <property type="entry name" value="Aldo_ket_red"/>
    <property type="match status" value="1"/>
</dbReference>
<dbReference type="Proteomes" id="UP000011082">
    <property type="component" value="Unassembled WGS sequence"/>
</dbReference>
<evidence type="ECO:0000256" key="3">
    <source>
        <dbReference type="PIRSR" id="PIRSR000097-2"/>
    </source>
</evidence>
<organism evidence="6 7">
    <name type="scientific">Vittaforma corneae (strain ATCC 50505)</name>
    <name type="common">Microsporidian parasite</name>
    <name type="synonym">Nosema corneum</name>
    <dbReference type="NCBI Taxonomy" id="993615"/>
    <lineage>
        <taxon>Eukaryota</taxon>
        <taxon>Fungi</taxon>
        <taxon>Fungi incertae sedis</taxon>
        <taxon>Microsporidia</taxon>
        <taxon>Nosematidae</taxon>
        <taxon>Vittaforma</taxon>
    </lineage>
</organism>
<name>L2GQ68_VITCO</name>
<feature type="site" description="Lowers pKa of active site Tyr" evidence="4">
    <location>
        <position position="72"/>
    </location>
</feature>
<sequence length="277" mass="32193">MECVRLNSGYEIPTIGLGTWELTDREIFLNALEEAYNLGYRHIDTASFYGNEDIIGEFLKKHDRKEFFITSKLWNTDHSNVLAAINKSLEKLSTDYLDMYLVHWPVNLNGPFDLKSVWTQMEKLVDLNKTKSIGVANFGIKNLTKLLEFCKIKPAILQVELHPYLPQYELREFCEKNQIRVMSYSSLGSSFGGKVILTKDPVLSDVAKRHNCPVQTVILNFLLSEGLLVIPRSKSKEHLKTNMQRIELKDEDMQKIRDIKTRYRYIDPKPFGDHRFD</sequence>
<dbReference type="PRINTS" id="PR00069">
    <property type="entry name" value="ALDKETRDTASE"/>
</dbReference>
<dbReference type="InterPro" id="IPR020471">
    <property type="entry name" value="AKR"/>
</dbReference>
<dbReference type="OMA" id="RCIPDIN"/>
<feature type="domain" description="NADP-dependent oxidoreductase" evidence="5">
    <location>
        <begin position="15"/>
        <end position="259"/>
    </location>
</feature>
<dbReference type="GeneID" id="19881288"/>
<dbReference type="InterPro" id="IPR036812">
    <property type="entry name" value="NAD(P)_OxRdtase_dom_sf"/>
</dbReference>
<gene>
    <name evidence="6" type="ORF">VICG_00571</name>
</gene>
<proteinExistence type="predicted"/>
<dbReference type="EMBL" id="JH370132">
    <property type="protein sequence ID" value="ELA42472.1"/>
    <property type="molecule type" value="Genomic_DNA"/>
</dbReference>
<evidence type="ECO:0000313" key="7">
    <source>
        <dbReference type="Proteomes" id="UP000011082"/>
    </source>
</evidence>
<dbReference type="GO" id="GO:0016616">
    <property type="term" value="F:oxidoreductase activity, acting on the CH-OH group of donors, NAD or NADP as acceptor"/>
    <property type="evidence" value="ECO:0007669"/>
    <property type="project" value="UniProtKB-ARBA"/>
</dbReference>
<dbReference type="SUPFAM" id="SSF51430">
    <property type="entry name" value="NAD(P)-linked oxidoreductase"/>
    <property type="match status" value="1"/>
</dbReference>
<dbReference type="HOGENOM" id="CLU_023205_0_0_1"/>
<dbReference type="PANTHER" id="PTHR11732">
    <property type="entry name" value="ALDO/KETO REDUCTASE"/>
    <property type="match status" value="1"/>
</dbReference>
<dbReference type="InParanoid" id="L2GQ68"/>
<dbReference type="CDD" id="cd19071">
    <property type="entry name" value="AKR_AKR1-5-like"/>
    <property type="match status" value="1"/>
</dbReference>
<dbReference type="OrthoDB" id="416253at2759"/>
<evidence type="ECO:0000256" key="4">
    <source>
        <dbReference type="PIRSR" id="PIRSR000097-3"/>
    </source>
</evidence>
<accession>L2GQ68</accession>
<keyword evidence="7" id="KW-1185">Reference proteome</keyword>
<dbReference type="RefSeq" id="XP_007604023.1">
    <property type="nucleotide sequence ID" value="XM_007603961.1"/>
</dbReference>
<feature type="binding site" evidence="3">
    <location>
        <position position="103"/>
    </location>
    <ligand>
        <name>substrate</name>
    </ligand>
</feature>
<dbReference type="FunFam" id="3.20.20.100:FF:000002">
    <property type="entry name" value="2,5-diketo-D-gluconic acid reductase A"/>
    <property type="match status" value="1"/>
</dbReference>
<feature type="active site" description="Proton donor" evidence="2">
    <location>
        <position position="49"/>
    </location>
</feature>
<dbReference type="PROSITE" id="PS00798">
    <property type="entry name" value="ALDOKETO_REDUCTASE_1"/>
    <property type="match status" value="1"/>
</dbReference>
<evidence type="ECO:0000256" key="1">
    <source>
        <dbReference type="ARBA" id="ARBA00023002"/>
    </source>
</evidence>
<reference evidence="7" key="1">
    <citation type="submission" date="2011-05" db="EMBL/GenBank/DDBJ databases">
        <title>The genome sequence of Vittaforma corneae strain ATCC 50505.</title>
        <authorList>
            <consortium name="The Broad Institute Genome Sequencing Platform"/>
            <person name="Cuomo C."/>
            <person name="Didier E."/>
            <person name="Bowers L."/>
            <person name="Young S.K."/>
            <person name="Zeng Q."/>
            <person name="Gargeya S."/>
            <person name="Fitzgerald M."/>
            <person name="Haas B."/>
            <person name="Abouelleil A."/>
            <person name="Alvarado L."/>
            <person name="Arachchi H.M."/>
            <person name="Berlin A."/>
            <person name="Chapman S.B."/>
            <person name="Gearin G."/>
            <person name="Goldberg J."/>
            <person name="Griggs A."/>
            <person name="Gujja S."/>
            <person name="Hansen M."/>
            <person name="Heiman D."/>
            <person name="Howarth C."/>
            <person name="Larimer J."/>
            <person name="Lui A."/>
            <person name="MacDonald P.J.P."/>
            <person name="McCowen C."/>
            <person name="Montmayeur A."/>
            <person name="Murphy C."/>
            <person name="Neiman D."/>
            <person name="Pearson M."/>
            <person name="Priest M."/>
            <person name="Roberts A."/>
            <person name="Saif S."/>
            <person name="Shea T."/>
            <person name="Sisk P."/>
            <person name="Stolte C."/>
            <person name="Sykes S."/>
            <person name="Wortman J."/>
            <person name="Nusbaum C."/>
            <person name="Birren B."/>
        </authorList>
    </citation>
    <scope>NUCLEOTIDE SEQUENCE [LARGE SCALE GENOMIC DNA]</scope>
    <source>
        <strain evidence="7">ATCC 50505</strain>
    </source>
</reference>
<dbReference type="AlphaFoldDB" id="L2GQ68"/>
<evidence type="ECO:0000256" key="2">
    <source>
        <dbReference type="PIRSR" id="PIRSR000097-1"/>
    </source>
</evidence>
<dbReference type="VEuPathDB" id="MicrosporidiaDB:VICG_00571"/>
<dbReference type="FunCoup" id="L2GQ68">
    <property type="interactions" value="71"/>
</dbReference>
<dbReference type="InterPro" id="IPR018170">
    <property type="entry name" value="Aldo/ket_reductase_CS"/>
</dbReference>
<dbReference type="STRING" id="993615.L2GQ68"/>
<evidence type="ECO:0000313" key="6">
    <source>
        <dbReference type="EMBL" id="ELA42472.1"/>
    </source>
</evidence>
<keyword evidence="1" id="KW-0560">Oxidoreductase</keyword>
<protein>
    <recommendedName>
        <fullName evidence="5">NADP-dependent oxidoreductase domain-containing protein</fullName>
    </recommendedName>
</protein>
<evidence type="ECO:0000259" key="5">
    <source>
        <dbReference type="Pfam" id="PF00248"/>
    </source>
</evidence>